<evidence type="ECO:0000313" key="1">
    <source>
        <dbReference type="EMBL" id="MPN33655.1"/>
    </source>
</evidence>
<name>A0A645H3P4_9ZZZZ</name>
<protein>
    <submittedName>
        <fullName evidence="1">Uncharacterized protein</fullName>
    </submittedName>
</protein>
<proteinExistence type="predicted"/>
<dbReference type="AlphaFoldDB" id="A0A645H3P4"/>
<reference evidence="1" key="1">
    <citation type="submission" date="2019-08" db="EMBL/GenBank/DDBJ databases">
        <authorList>
            <person name="Kucharzyk K."/>
            <person name="Murdoch R.W."/>
            <person name="Higgins S."/>
            <person name="Loffler F."/>
        </authorList>
    </citation>
    <scope>NUCLEOTIDE SEQUENCE</scope>
</reference>
<dbReference type="EMBL" id="VSSQ01086257">
    <property type="protein sequence ID" value="MPN33655.1"/>
    <property type="molecule type" value="Genomic_DNA"/>
</dbReference>
<comment type="caution">
    <text evidence="1">The sequence shown here is derived from an EMBL/GenBank/DDBJ whole genome shotgun (WGS) entry which is preliminary data.</text>
</comment>
<sequence>MLGGRGALVHQRDERAARDQIAQQLREHAVAHEFGYHHVEVAQQLGALADVVAVHGFFLGGDVGLQRLDLRGFDLARKAARHLGLQHAAHGEDLLGFFDGGRGDKCAARGLQRHQPVLR</sequence>
<organism evidence="1">
    <name type="scientific">bioreactor metagenome</name>
    <dbReference type="NCBI Taxonomy" id="1076179"/>
    <lineage>
        <taxon>unclassified sequences</taxon>
        <taxon>metagenomes</taxon>
        <taxon>ecological metagenomes</taxon>
    </lineage>
</organism>
<accession>A0A645H3P4</accession>
<gene>
    <name evidence="1" type="ORF">SDC9_181145</name>
</gene>